<evidence type="ECO:0000313" key="2">
    <source>
        <dbReference type="EMBL" id="KPM37535.1"/>
    </source>
</evidence>
<dbReference type="GO" id="GO:0016301">
    <property type="term" value="F:kinase activity"/>
    <property type="evidence" value="ECO:0007669"/>
    <property type="project" value="InterPro"/>
</dbReference>
<dbReference type="InterPro" id="IPR006083">
    <property type="entry name" value="PRK/URK"/>
</dbReference>
<reference evidence="2 3" key="1">
    <citation type="submission" date="2015-09" db="EMBL/GenBank/DDBJ databases">
        <title>Draft genome of a European isolate of the apple canker pathogen Neonectria ditissima.</title>
        <authorList>
            <person name="Gomez-Cortecero A."/>
            <person name="Harrison R.J."/>
            <person name="Armitage A.D."/>
        </authorList>
    </citation>
    <scope>NUCLEOTIDE SEQUENCE [LARGE SCALE GENOMIC DNA]</scope>
    <source>
        <strain evidence="2 3">R09/05</strain>
    </source>
</reference>
<dbReference type="AlphaFoldDB" id="A0A0P7BD25"/>
<name>A0A0P7BD25_9HYPO</name>
<protein>
    <recommendedName>
        <fullName evidence="1">Phosphoribulokinase/uridine kinase domain-containing protein</fullName>
    </recommendedName>
</protein>
<dbReference type="Proteomes" id="UP000050424">
    <property type="component" value="Unassembled WGS sequence"/>
</dbReference>
<dbReference type="STRING" id="78410.A0A0P7BD25"/>
<dbReference type="InterPro" id="IPR027417">
    <property type="entry name" value="P-loop_NTPase"/>
</dbReference>
<proteinExistence type="predicted"/>
<accession>A0A0P7BD25</accession>
<evidence type="ECO:0000259" key="1">
    <source>
        <dbReference type="Pfam" id="PF00485"/>
    </source>
</evidence>
<dbReference type="PANTHER" id="PTHR10285">
    <property type="entry name" value="URIDINE KINASE"/>
    <property type="match status" value="1"/>
</dbReference>
<comment type="caution">
    <text evidence="2">The sequence shown here is derived from an EMBL/GenBank/DDBJ whole genome shotgun (WGS) entry which is preliminary data.</text>
</comment>
<dbReference type="OrthoDB" id="6362633at2759"/>
<dbReference type="Pfam" id="PF00485">
    <property type="entry name" value="PRK"/>
    <property type="match status" value="1"/>
</dbReference>
<sequence length="282" mass="31554">MIIGAHSPDVVLFVQGRATPMLSCIIQDGMRDLGNSVWFASWLGDWTEQSSIKMDCVYSALAERALDIRRRSTQNSSTTRVIIALSGPPGSGKSTIASEVAYLINAQTTQPTATVLPMDGFHHSRAHLDTLPNRREAYYRRGIYWTFDAEGVLQLVKVLHASRHGASAVITAPSFDHESKDPVADDLRIEPEIEIVIIEGNWLLFDKEPWKQIHDYVDDAWFVDVEPSLALQRLAVRHIKSGIETEWEAAVDRARETDLKNGEEVRGNLIQPNIIVKSIEVV</sequence>
<evidence type="ECO:0000313" key="3">
    <source>
        <dbReference type="Proteomes" id="UP000050424"/>
    </source>
</evidence>
<dbReference type="GO" id="GO:0005524">
    <property type="term" value="F:ATP binding"/>
    <property type="evidence" value="ECO:0007669"/>
    <property type="project" value="InterPro"/>
</dbReference>
<dbReference type="Gene3D" id="3.40.50.300">
    <property type="entry name" value="P-loop containing nucleotide triphosphate hydrolases"/>
    <property type="match status" value="2"/>
</dbReference>
<dbReference type="SUPFAM" id="SSF52540">
    <property type="entry name" value="P-loop containing nucleoside triphosphate hydrolases"/>
    <property type="match status" value="1"/>
</dbReference>
<keyword evidence="3" id="KW-1185">Reference proteome</keyword>
<organism evidence="2 3">
    <name type="scientific">Neonectria ditissima</name>
    <dbReference type="NCBI Taxonomy" id="78410"/>
    <lineage>
        <taxon>Eukaryota</taxon>
        <taxon>Fungi</taxon>
        <taxon>Dikarya</taxon>
        <taxon>Ascomycota</taxon>
        <taxon>Pezizomycotina</taxon>
        <taxon>Sordariomycetes</taxon>
        <taxon>Hypocreomycetidae</taxon>
        <taxon>Hypocreales</taxon>
        <taxon>Nectriaceae</taxon>
        <taxon>Neonectria</taxon>
    </lineage>
</organism>
<gene>
    <name evidence="2" type="ORF">AK830_g9011</name>
</gene>
<feature type="domain" description="Phosphoribulokinase/uridine kinase" evidence="1">
    <location>
        <begin position="82"/>
        <end position="239"/>
    </location>
</feature>
<dbReference type="EMBL" id="LKCW01000162">
    <property type="protein sequence ID" value="KPM37535.1"/>
    <property type="molecule type" value="Genomic_DNA"/>
</dbReference>